<keyword evidence="2" id="KW-0378">Hydrolase</keyword>
<keyword evidence="2" id="KW-0255">Endonuclease</keyword>
<evidence type="ECO:0000259" key="1">
    <source>
        <dbReference type="Pfam" id="PF13546"/>
    </source>
</evidence>
<dbReference type="InterPro" id="IPR038721">
    <property type="entry name" value="IS701-like_DDE_dom"/>
</dbReference>
<dbReference type="AlphaFoldDB" id="A0A1I3X4Z7"/>
<dbReference type="Pfam" id="PF13546">
    <property type="entry name" value="DDE_5"/>
    <property type="match status" value="1"/>
</dbReference>
<organism evidence="2 3">
    <name type="scientific">Streptosporangium canum</name>
    <dbReference type="NCBI Taxonomy" id="324952"/>
    <lineage>
        <taxon>Bacteria</taxon>
        <taxon>Bacillati</taxon>
        <taxon>Actinomycetota</taxon>
        <taxon>Actinomycetes</taxon>
        <taxon>Streptosporangiales</taxon>
        <taxon>Streptosporangiaceae</taxon>
        <taxon>Streptosporangium</taxon>
    </lineage>
</organism>
<evidence type="ECO:0000313" key="3">
    <source>
        <dbReference type="Proteomes" id="UP000199111"/>
    </source>
</evidence>
<accession>A0A1I3X4Z7</accession>
<dbReference type="Proteomes" id="UP000199111">
    <property type="component" value="Unassembled WGS sequence"/>
</dbReference>
<proteinExistence type="predicted"/>
<dbReference type="GO" id="GO:0004519">
    <property type="term" value="F:endonuclease activity"/>
    <property type="evidence" value="ECO:0007669"/>
    <property type="project" value="UniProtKB-KW"/>
</dbReference>
<sequence length="198" mass="22739">MFLAYTCPRGRALIDRRLYLPERTWLADAARCRAAGVPEQAVFATKPVLAAQMITAALEAGIEASWVTGDEVYGQDPRLRRLLEEREVGYVPAIVGSRRASLEGADLTAAEIAARVESGHWHRYSAGRGAKGHRIYAWAWARIDVDQSGYRWLPIRRLPAVLMRSRPRRIAEILRWSQWRRRHQAIARRCHYQRRSQP</sequence>
<gene>
    <name evidence="2" type="ORF">SAMN05216275_11888</name>
</gene>
<keyword evidence="3" id="KW-1185">Reference proteome</keyword>
<dbReference type="EMBL" id="FOQY01000018">
    <property type="protein sequence ID" value="SFK14912.1"/>
    <property type="molecule type" value="Genomic_DNA"/>
</dbReference>
<keyword evidence="2" id="KW-0540">Nuclease</keyword>
<dbReference type="PANTHER" id="PTHR33627">
    <property type="entry name" value="TRANSPOSASE"/>
    <property type="match status" value="1"/>
</dbReference>
<evidence type="ECO:0000313" key="2">
    <source>
        <dbReference type="EMBL" id="SFK14912.1"/>
    </source>
</evidence>
<protein>
    <submittedName>
        <fullName evidence="2">DDE superfamily endonuclease</fullName>
    </submittedName>
</protein>
<dbReference type="PANTHER" id="PTHR33627:SF1">
    <property type="entry name" value="TRANSPOSASE"/>
    <property type="match status" value="1"/>
</dbReference>
<dbReference type="InterPro" id="IPR039365">
    <property type="entry name" value="IS701-like"/>
</dbReference>
<name>A0A1I3X4Z7_9ACTN</name>
<reference evidence="3" key="1">
    <citation type="submission" date="2016-10" db="EMBL/GenBank/DDBJ databases">
        <authorList>
            <person name="Varghese N."/>
            <person name="Submissions S."/>
        </authorList>
    </citation>
    <scope>NUCLEOTIDE SEQUENCE [LARGE SCALE GENOMIC DNA]</scope>
    <source>
        <strain evidence="3">CGMCC 4.2126</strain>
    </source>
</reference>
<feature type="domain" description="Transposase IS701-like DDE" evidence="1">
    <location>
        <begin position="5"/>
        <end position="125"/>
    </location>
</feature>